<protein>
    <submittedName>
        <fullName evidence="3">Uncharacterized protein</fullName>
    </submittedName>
</protein>
<reference evidence="3 4" key="1">
    <citation type="submission" date="2016-10" db="EMBL/GenBank/DDBJ databases">
        <authorList>
            <person name="de Groot N.N."/>
        </authorList>
    </citation>
    <scope>NUCLEOTIDE SEQUENCE [LARGE SCALE GENOMIC DNA]</scope>
    <source>
        <strain evidence="3 4">OK461</strain>
    </source>
</reference>
<evidence type="ECO:0000256" key="2">
    <source>
        <dbReference type="SAM" id="Phobius"/>
    </source>
</evidence>
<gene>
    <name evidence="3" type="ORF">SAMN02787118_11534</name>
</gene>
<organism evidence="3 4">
    <name type="scientific">Streptomyces mirabilis</name>
    <dbReference type="NCBI Taxonomy" id="68239"/>
    <lineage>
        <taxon>Bacteria</taxon>
        <taxon>Bacillati</taxon>
        <taxon>Actinomycetota</taxon>
        <taxon>Actinomycetes</taxon>
        <taxon>Kitasatosporales</taxon>
        <taxon>Streptomycetaceae</taxon>
        <taxon>Streptomyces</taxon>
    </lineage>
</organism>
<dbReference type="Proteomes" id="UP000181942">
    <property type="component" value="Unassembled WGS sequence"/>
</dbReference>
<name>A0A1I2NLH2_9ACTN</name>
<evidence type="ECO:0000256" key="1">
    <source>
        <dbReference type="SAM" id="MobiDB-lite"/>
    </source>
</evidence>
<feature type="transmembrane region" description="Helical" evidence="2">
    <location>
        <begin position="9"/>
        <end position="27"/>
    </location>
</feature>
<keyword evidence="2" id="KW-0472">Membrane</keyword>
<dbReference type="EMBL" id="FONR01000015">
    <property type="protein sequence ID" value="SFG04423.1"/>
    <property type="molecule type" value="Genomic_DNA"/>
</dbReference>
<keyword evidence="2" id="KW-0812">Transmembrane</keyword>
<feature type="region of interest" description="Disordered" evidence="1">
    <location>
        <begin position="57"/>
        <end position="104"/>
    </location>
</feature>
<evidence type="ECO:0000313" key="4">
    <source>
        <dbReference type="Proteomes" id="UP000181942"/>
    </source>
</evidence>
<proteinExistence type="predicted"/>
<evidence type="ECO:0000313" key="3">
    <source>
        <dbReference type="EMBL" id="SFG04423.1"/>
    </source>
</evidence>
<keyword evidence="2" id="KW-1133">Transmembrane helix</keyword>
<feature type="transmembrane region" description="Helical" evidence="2">
    <location>
        <begin position="33"/>
        <end position="52"/>
    </location>
</feature>
<dbReference type="AlphaFoldDB" id="A0A1I2NLH2"/>
<accession>A0A1I2NLH2</accession>
<sequence>MLAWLAERVLAYGSVGVLTAVLLLPALEAALPVIGAVLPGQSAVVLGGMLAWHGSITSRPRCSPRPPAPSWATPPGTRSGGAGTGRSWRGYRPGHPGAGTSSTR</sequence>